<evidence type="ECO:0000313" key="2">
    <source>
        <dbReference type="Proteomes" id="UP000606974"/>
    </source>
</evidence>
<evidence type="ECO:0000313" key="1">
    <source>
        <dbReference type="EMBL" id="KAF7506487.1"/>
    </source>
</evidence>
<organism evidence="1 2">
    <name type="scientific">Endocarpon pusillum</name>
    <dbReference type="NCBI Taxonomy" id="364733"/>
    <lineage>
        <taxon>Eukaryota</taxon>
        <taxon>Fungi</taxon>
        <taxon>Dikarya</taxon>
        <taxon>Ascomycota</taxon>
        <taxon>Pezizomycotina</taxon>
        <taxon>Eurotiomycetes</taxon>
        <taxon>Chaetothyriomycetidae</taxon>
        <taxon>Verrucariales</taxon>
        <taxon>Verrucariaceae</taxon>
        <taxon>Endocarpon</taxon>
    </lineage>
</organism>
<accession>A0A8H7E206</accession>
<comment type="caution">
    <text evidence="1">The sequence shown here is derived from an EMBL/GenBank/DDBJ whole genome shotgun (WGS) entry which is preliminary data.</text>
</comment>
<proteinExistence type="predicted"/>
<gene>
    <name evidence="1" type="ORF">GJ744_011737</name>
</gene>
<dbReference type="Proteomes" id="UP000606974">
    <property type="component" value="Unassembled WGS sequence"/>
</dbReference>
<keyword evidence="2" id="KW-1185">Reference proteome</keyword>
<reference evidence="1" key="1">
    <citation type="submission" date="2020-02" db="EMBL/GenBank/DDBJ databases">
        <authorList>
            <person name="Palmer J.M."/>
        </authorList>
    </citation>
    <scope>NUCLEOTIDE SEQUENCE</scope>
    <source>
        <strain evidence="1">EPUS1.4</strain>
        <tissue evidence="1">Thallus</tissue>
    </source>
</reference>
<name>A0A8H7E206_9EURO</name>
<dbReference type="EMBL" id="JAACFV010000086">
    <property type="protein sequence ID" value="KAF7506487.1"/>
    <property type="molecule type" value="Genomic_DNA"/>
</dbReference>
<protein>
    <submittedName>
        <fullName evidence="1">Uncharacterized protein</fullName>
    </submittedName>
</protein>
<sequence length="51" mass="5690">MSKRQNKGHTSIVGLFDSSFTFLDSKSGFGLQNLSPKEIATRYAIPVMVRK</sequence>
<dbReference type="AlphaFoldDB" id="A0A8H7E206"/>